<gene>
    <name evidence="9" type="ORF">PsYK624_015290</name>
</gene>
<evidence type="ECO:0000259" key="8">
    <source>
        <dbReference type="PROSITE" id="PS50850"/>
    </source>
</evidence>
<sequence>MDGHDSKSSLPDKYDSSTTDTTLEASVPVPANSRVWLKIDLFVLPVVTIIFFLQFLDKGNIGNARVAGLQEELGMTNTQYSIALTVQYIPYILIELPTNLLLKRIGGDRLIPAMVVLWGIVTTLQGTVTSYSGLVACRFFLGLFEGGLLPGMSLYLSEFYPRLKLQFRISVFFAAASLAGAFSGLLAAAITKMEGVGGKHGWAWIFILEGLFTVCFGAVSFWLMPRTPQSATFLTAGEKQYISAVLREDGVAAESALDDEFSWQHVAETLKKPQVLILMIAGFFNGTTLAGLAYFTPSIVAGLGYAGNRAQLMSVPPFAVAFVLSLATSFLSDHFGRRGLTIALLAVLSTAGFALFLGSAHERVRYGSLFLALPGTYAAAPPLGAWPANNAAPHARRATALAALTTATNCGAVLSTWLLGALSPAPRYSAAGATLLAFQVGILACALANVAWLARANRRKREARAVLGLRSREVGRVGDESAWFEYTL</sequence>
<dbReference type="FunFam" id="1.20.1250.20:FF:000013">
    <property type="entry name" value="MFS general substrate transporter"/>
    <property type="match status" value="1"/>
</dbReference>
<dbReference type="InterPro" id="IPR005829">
    <property type="entry name" value="Sugar_transporter_CS"/>
</dbReference>
<reference evidence="9 10" key="1">
    <citation type="submission" date="2021-08" db="EMBL/GenBank/DDBJ databases">
        <title>Draft Genome Sequence of Phanerochaete sordida strain YK-624.</title>
        <authorList>
            <person name="Mori T."/>
            <person name="Dohra H."/>
            <person name="Suzuki T."/>
            <person name="Kawagishi H."/>
            <person name="Hirai H."/>
        </authorList>
    </citation>
    <scope>NUCLEOTIDE SEQUENCE [LARGE SCALE GENOMIC DNA]</scope>
    <source>
        <strain evidence="9 10">YK-624</strain>
    </source>
</reference>
<dbReference type="PANTHER" id="PTHR43791">
    <property type="entry name" value="PERMEASE-RELATED"/>
    <property type="match status" value="1"/>
</dbReference>
<feature type="domain" description="Major facilitator superfamily (MFS) profile" evidence="8">
    <location>
        <begin position="43"/>
        <end position="460"/>
    </location>
</feature>
<feature type="transmembrane region" description="Helical" evidence="7">
    <location>
        <begin position="366"/>
        <end position="386"/>
    </location>
</feature>
<comment type="caution">
    <text evidence="9">The sequence shown here is derived from an EMBL/GenBank/DDBJ whole genome shotgun (WGS) entry which is preliminary data.</text>
</comment>
<dbReference type="InterPro" id="IPR036259">
    <property type="entry name" value="MFS_trans_sf"/>
</dbReference>
<keyword evidence="10" id="KW-1185">Reference proteome</keyword>
<dbReference type="GO" id="GO:0016020">
    <property type="term" value="C:membrane"/>
    <property type="evidence" value="ECO:0007669"/>
    <property type="project" value="UniProtKB-SubCell"/>
</dbReference>
<keyword evidence="4 7" id="KW-1133">Transmembrane helix</keyword>
<dbReference type="FunFam" id="1.20.1250.20:FF:000034">
    <property type="entry name" value="MFS general substrate transporter"/>
    <property type="match status" value="1"/>
</dbReference>
<feature type="transmembrane region" description="Helical" evidence="7">
    <location>
        <begin position="35"/>
        <end position="56"/>
    </location>
</feature>
<feature type="transmembrane region" description="Helical" evidence="7">
    <location>
        <begin position="431"/>
        <end position="454"/>
    </location>
</feature>
<feature type="transmembrane region" description="Helical" evidence="7">
    <location>
        <begin position="202"/>
        <end position="224"/>
    </location>
</feature>
<dbReference type="PROSITE" id="PS50850">
    <property type="entry name" value="MFS"/>
    <property type="match status" value="1"/>
</dbReference>
<dbReference type="SUPFAM" id="SSF103473">
    <property type="entry name" value="MFS general substrate transporter"/>
    <property type="match status" value="1"/>
</dbReference>
<feature type="transmembrane region" description="Helical" evidence="7">
    <location>
        <begin position="275"/>
        <end position="295"/>
    </location>
</feature>
<feature type="transmembrane region" description="Helical" evidence="7">
    <location>
        <begin position="315"/>
        <end position="332"/>
    </location>
</feature>
<evidence type="ECO:0000256" key="7">
    <source>
        <dbReference type="SAM" id="Phobius"/>
    </source>
</evidence>
<dbReference type="AlphaFoldDB" id="A0A9P3L7X3"/>
<evidence type="ECO:0000256" key="3">
    <source>
        <dbReference type="ARBA" id="ARBA00022692"/>
    </source>
</evidence>
<feature type="transmembrane region" description="Helical" evidence="7">
    <location>
        <begin position="339"/>
        <end position="360"/>
    </location>
</feature>
<evidence type="ECO:0000256" key="2">
    <source>
        <dbReference type="ARBA" id="ARBA00022448"/>
    </source>
</evidence>
<dbReference type="PANTHER" id="PTHR43791:SF85">
    <property type="entry name" value="TRANSPORTER, PUTATIVE (AFU_ORTHOLOGUE AFUA_6G00710)-RELATED"/>
    <property type="match status" value="1"/>
</dbReference>
<feature type="transmembrane region" description="Helical" evidence="7">
    <location>
        <begin position="398"/>
        <end position="419"/>
    </location>
</feature>
<dbReference type="GO" id="GO:0022857">
    <property type="term" value="F:transmembrane transporter activity"/>
    <property type="evidence" value="ECO:0007669"/>
    <property type="project" value="InterPro"/>
</dbReference>
<dbReference type="OrthoDB" id="2985014at2759"/>
<dbReference type="InterPro" id="IPR011701">
    <property type="entry name" value="MFS"/>
</dbReference>
<comment type="subcellular location">
    <subcellularLocation>
        <location evidence="1">Membrane</location>
        <topology evidence="1">Multi-pass membrane protein</topology>
    </subcellularLocation>
</comment>
<evidence type="ECO:0000256" key="5">
    <source>
        <dbReference type="ARBA" id="ARBA00023136"/>
    </source>
</evidence>
<evidence type="ECO:0000313" key="9">
    <source>
        <dbReference type="EMBL" id="GJE85450.1"/>
    </source>
</evidence>
<keyword evidence="5 7" id="KW-0472">Membrane</keyword>
<dbReference type="InterPro" id="IPR020846">
    <property type="entry name" value="MFS_dom"/>
</dbReference>
<evidence type="ECO:0000313" key="10">
    <source>
        <dbReference type="Proteomes" id="UP000703269"/>
    </source>
</evidence>
<evidence type="ECO:0000256" key="1">
    <source>
        <dbReference type="ARBA" id="ARBA00004141"/>
    </source>
</evidence>
<feature type="transmembrane region" description="Helical" evidence="7">
    <location>
        <begin position="139"/>
        <end position="157"/>
    </location>
</feature>
<evidence type="ECO:0000256" key="4">
    <source>
        <dbReference type="ARBA" id="ARBA00022989"/>
    </source>
</evidence>
<dbReference type="EMBL" id="BPQB01000002">
    <property type="protein sequence ID" value="GJE85450.1"/>
    <property type="molecule type" value="Genomic_DNA"/>
</dbReference>
<keyword evidence="2" id="KW-0813">Transport</keyword>
<dbReference type="PROSITE" id="PS00216">
    <property type="entry name" value="SUGAR_TRANSPORT_1"/>
    <property type="match status" value="1"/>
</dbReference>
<protein>
    <submittedName>
        <fullName evidence="9">MFS general substrate transporter</fullName>
    </submittedName>
</protein>
<feature type="compositionally biased region" description="Basic and acidic residues" evidence="6">
    <location>
        <begin position="1"/>
        <end position="15"/>
    </location>
</feature>
<organism evidence="9 10">
    <name type="scientific">Phanerochaete sordida</name>
    <dbReference type="NCBI Taxonomy" id="48140"/>
    <lineage>
        <taxon>Eukaryota</taxon>
        <taxon>Fungi</taxon>
        <taxon>Dikarya</taxon>
        <taxon>Basidiomycota</taxon>
        <taxon>Agaricomycotina</taxon>
        <taxon>Agaricomycetes</taxon>
        <taxon>Polyporales</taxon>
        <taxon>Phanerochaetaceae</taxon>
        <taxon>Phanerochaete</taxon>
    </lineage>
</organism>
<proteinExistence type="predicted"/>
<accession>A0A9P3L7X3</accession>
<name>A0A9P3L7X3_9APHY</name>
<dbReference type="Pfam" id="PF07690">
    <property type="entry name" value="MFS_1"/>
    <property type="match status" value="1"/>
</dbReference>
<feature type="region of interest" description="Disordered" evidence="6">
    <location>
        <begin position="1"/>
        <end position="21"/>
    </location>
</feature>
<keyword evidence="3 7" id="KW-0812">Transmembrane</keyword>
<feature type="transmembrane region" description="Helical" evidence="7">
    <location>
        <begin position="169"/>
        <end position="190"/>
    </location>
</feature>
<dbReference type="Proteomes" id="UP000703269">
    <property type="component" value="Unassembled WGS sequence"/>
</dbReference>
<feature type="transmembrane region" description="Helical" evidence="7">
    <location>
        <begin position="110"/>
        <end position="133"/>
    </location>
</feature>
<dbReference type="Gene3D" id="1.20.1250.20">
    <property type="entry name" value="MFS general substrate transporter like domains"/>
    <property type="match status" value="2"/>
</dbReference>
<evidence type="ECO:0000256" key="6">
    <source>
        <dbReference type="SAM" id="MobiDB-lite"/>
    </source>
</evidence>